<dbReference type="EMBL" id="QPJW01000001">
    <property type="protein sequence ID" value="RCX23175.1"/>
    <property type="molecule type" value="Genomic_DNA"/>
</dbReference>
<reference evidence="2 3" key="1">
    <citation type="submission" date="2018-07" db="EMBL/GenBank/DDBJ databases">
        <title>Genomic Encyclopedia of Type Strains, Phase III (KMG-III): the genomes of soil and plant-associated and newly described type strains.</title>
        <authorList>
            <person name="Whitman W."/>
        </authorList>
    </citation>
    <scope>NUCLEOTIDE SEQUENCE [LARGE SCALE GENOMIC DNA]</scope>
    <source>
        <strain evidence="2 3">CECT 8333</strain>
    </source>
</reference>
<feature type="region of interest" description="Disordered" evidence="1">
    <location>
        <begin position="1"/>
        <end position="40"/>
    </location>
</feature>
<evidence type="ECO:0000313" key="2">
    <source>
        <dbReference type="EMBL" id="RCX23175.1"/>
    </source>
</evidence>
<dbReference type="Gene3D" id="1.25.40.10">
    <property type="entry name" value="Tetratricopeptide repeat domain"/>
    <property type="match status" value="1"/>
</dbReference>
<sequence>MMFHCERAHSSESGSTNPLKIHKESDTDNPRVQQQSTKPRYPAVLEEALMKQGAKLLRSGASDEALGTALRQVLTEYHVSDQDAKVLLIRSINRLGAYPFALSLISASPTVDEEIQSIYVECLIRCGDFKKAQDILLDWKTGQSQLWEDNAEYLEQLSTIAYLGIDSNAAYSQLQMGSRSELPDLIRHAVRLGLLDVAEKLTGDGDFYYLCYYIQSLYAEGYVNKAKAKLAEIDPSFLMQTLPPYKESLYIYAEILHDKGQFSEAAAIFERLADQFPDMARARFAASSCYLHNTMNNLVGRIELYHPGEVEQTKIEKYMDDISEALQVIHSTNWHTIWSPAQSRNFPIPYSQVLQ</sequence>
<evidence type="ECO:0000313" key="3">
    <source>
        <dbReference type="Proteomes" id="UP000253090"/>
    </source>
</evidence>
<evidence type="ECO:0000256" key="1">
    <source>
        <dbReference type="SAM" id="MobiDB-lite"/>
    </source>
</evidence>
<dbReference type="RefSeq" id="WP_245954450.1">
    <property type="nucleotide sequence ID" value="NZ_QPJW01000001.1"/>
</dbReference>
<evidence type="ECO:0008006" key="4">
    <source>
        <dbReference type="Google" id="ProtNLM"/>
    </source>
</evidence>
<name>A0A369BQ48_9BACL</name>
<protein>
    <recommendedName>
        <fullName evidence="4">Tetratricopeptide repeat protein</fullName>
    </recommendedName>
</protein>
<keyword evidence="3" id="KW-1185">Reference proteome</keyword>
<feature type="compositionally biased region" description="Basic and acidic residues" evidence="1">
    <location>
        <begin position="1"/>
        <end position="10"/>
    </location>
</feature>
<dbReference type="AlphaFoldDB" id="A0A369BQ48"/>
<comment type="caution">
    <text evidence="2">The sequence shown here is derived from an EMBL/GenBank/DDBJ whole genome shotgun (WGS) entry which is preliminary data.</text>
</comment>
<dbReference type="Proteomes" id="UP000253090">
    <property type="component" value="Unassembled WGS sequence"/>
</dbReference>
<dbReference type="InterPro" id="IPR011990">
    <property type="entry name" value="TPR-like_helical_dom_sf"/>
</dbReference>
<organism evidence="2 3">
    <name type="scientific">Fontibacillus phaseoli</name>
    <dbReference type="NCBI Taxonomy" id="1416533"/>
    <lineage>
        <taxon>Bacteria</taxon>
        <taxon>Bacillati</taxon>
        <taxon>Bacillota</taxon>
        <taxon>Bacilli</taxon>
        <taxon>Bacillales</taxon>
        <taxon>Paenibacillaceae</taxon>
        <taxon>Fontibacillus</taxon>
    </lineage>
</organism>
<gene>
    <name evidence="2" type="ORF">DFP94_101769</name>
</gene>
<proteinExistence type="predicted"/>
<accession>A0A369BQ48</accession>